<gene>
    <name evidence="9" type="primary">ydjZ</name>
    <name evidence="9" type="ORF">CAPSK01_004822</name>
</gene>
<dbReference type="PANTHER" id="PTHR12677:SF59">
    <property type="entry name" value="GOLGI APPARATUS MEMBRANE PROTEIN TVP38-RELATED"/>
    <property type="match status" value="1"/>
</dbReference>
<dbReference type="EMBL" id="JDSS02000053">
    <property type="protein sequence ID" value="KFB65983.1"/>
    <property type="molecule type" value="Genomic_DNA"/>
</dbReference>
<proteinExistence type="predicted"/>
<evidence type="ECO:0000256" key="2">
    <source>
        <dbReference type="ARBA" id="ARBA00022475"/>
    </source>
</evidence>
<organism evidence="9 10">
    <name type="scientific">Candidatus Accumulibacter vicinus</name>
    <dbReference type="NCBI Taxonomy" id="2954382"/>
    <lineage>
        <taxon>Bacteria</taxon>
        <taxon>Pseudomonadati</taxon>
        <taxon>Pseudomonadota</taxon>
        <taxon>Betaproteobacteria</taxon>
        <taxon>Candidatus Accumulibacter</taxon>
    </lineage>
</organism>
<feature type="transmembrane region" description="Helical" evidence="7">
    <location>
        <begin position="216"/>
        <end position="236"/>
    </location>
</feature>
<keyword evidence="6" id="KW-0547">Nucleotide-binding</keyword>
<feature type="transmembrane region" description="Helical" evidence="7">
    <location>
        <begin position="152"/>
        <end position="171"/>
    </location>
</feature>
<sequence length="690" mass="76397">MNEHLEKAQSTASLSRNSRLAIAALAAGSLLWLAGDMVSPDILSLGKWRTHHSSFLELVRAYPVTAALLLFLSHVLLAALALPGASLLMLAAGSAFGPLAGTLICLTACTFGATLTMLAVRHLLRPWVMRKWGGRLADIEARFSRDGPACLFSLRLLPIVPFALVNAAAGLTCMTTWTFFWISFVGMLAATFVYVNAGTQLARIDAVGDILSPQTLISLALIALLPWAAKLLARALEKRSPASLPRTLVLFNYDWDRLGFFRWQQTFPVDSAGFDLFTFPSNTRLACFDLQCFVDRLARKANRKRWQAVTSNHEQFGALAAAMLAERMGWPGTPVTAVLACQHKLHARHVLQAVAPEANTHSELLPTRYGEPIPDGIDYPVFVKPVKAAFSILARQVDSRDELTTMTRFGTWERWVIRHLVEPFERIVAERLSQAGSAHRLMLEAPAGGQQYNLDGYVFAGELRTLGFVESVMYPGTQSFMRFVYPCSLPTCMRERAVDVARRFLHAVGFTHGLFNMEFFYDEALGRLTVIEFNPRMAAQFSDLYLRVDGVDPHRVALALAHGNDPQFLPRAEPGAGVAASFVYRSFDPATAPPPMPNRRQRHQLAQQFPDAMLFCFAKTPGQIARDFRWLGSYRYGILHLGGNDAHDLRARCEVASRLLDWPVPYADAHAEPAGHPPCPLPALSLESSR</sequence>
<evidence type="ECO:0000256" key="5">
    <source>
        <dbReference type="ARBA" id="ARBA00023136"/>
    </source>
</evidence>
<evidence type="ECO:0000256" key="7">
    <source>
        <dbReference type="SAM" id="Phobius"/>
    </source>
</evidence>
<keyword evidence="3 7" id="KW-0812">Transmembrane</keyword>
<dbReference type="GO" id="GO:0005524">
    <property type="term" value="F:ATP binding"/>
    <property type="evidence" value="ECO:0007669"/>
    <property type="project" value="UniProtKB-UniRule"/>
</dbReference>
<keyword evidence="5 7" id="KW-0472">Membrane</keyword>
<keyword evidence="2" id="KW-1003">Cell membrane</keyword>
<evidence type="ECO:0000313" key="10">
    <source>
        <dbReference type="Proteomes" id="UP000019812"/>
    </source>
</evidence>
<dbReference type="SUPFAM" id="SSF56059">
    <property type="entry name" value="Glutathione synthetase ATP-binding domain-like"/>
    <property type="match status" value="1"/>
</dbReference>
<dbReference type="InterPro" id="IPR015414">
    <property type="entry name" value="TMEM64"/>
</dbReference>
<comment type="caution">
    <text evidence="9">The sequence shown here is derived from an EMBL/GenBank/DDBJ whole genome shotgun (WGS) entry which is preliminary data.</text>
</comment>
<dbReference type="Gene3D" id="3.30.470.20">
    <property type="entry name" value="ATP-grasp fold, B domain"/>
    <property type="match status" value="1"/>
</dbReference>
<dbReference type="Proteomes" id="UP000019812">
    <property type="component" value="Unassembled WGS sequence"/>
</dbReference>
<feature type="transmembrane region" description="Helical" evidence="7">
    <location>
        <begin position="177"/>
        <end position="195"/>
    </location>
</feature>
<evidence type="ECO:0000313" key="9">
    <source>
        <dbReference type="EMBL" id="KFB65983.1"/>
    </source>
</evidence>
<dbReference type="InterPro" id="IPR032816">
    <property type="entry name" value="VTT_dom"/>
</dbReference>
<keyword evidence="6" id="KW-0067">ATP-binding</keyword>
<dbReference type="InterPro" id="IPR011761">
    <property type="entry name" value="ATP-grasp"/>
</dbReference>
<protein>
    <submittedName>
        <fullName evidence="9">TVP38/TMEM64 family inner membrane protein YdjZ</fullName>
    </submittedName>
</protein>
<evidence type="ECO:0000256" key="1">
    <source>
        <dbReference type="ARBA" id="ARBA00004651"/>
    </source>
</evidence>
<comment type="subcellular location">
    <subcellularLocation>
        <location evidence="1">Cell membrane</location>
        <topology evidence="1">Multi-pass membrane protein</topology>
    </subcellularLocation>
</comment>
<feature type="transmembrane region" description="Helical" evidence="7">
    <location>
        <begin position="59"/>
        <end position="83"/>
    </location>
</feature>
<evidence type="ECO:0000256" key="4">
    <source>
        <dbReference type="ARBA" id="ARBA00022989"/>
    </source>
</evidence>
<evidence type="ECO:0000256" key="3">
    <source>
        <dbReference type="ARBA" id="ARBA00022692"/>
    </source>
</evidence>
<dbReference type="GO" id="GO:0005886">
    <property type="term" value="C:plasma membrane"/>
    <property type="evidence" value="ECO:0007669"/>
    <property type="project" value="UniProtKB-SubCell"/>
</dbReference>
<evidence type="ECO:0000256" key="6">
    <source>
        <dbReference type="PROSITE-ProRule" id="PRU00409"/>
    </source>
</evidence>
<feature type="domain" description="ATP-grasp" evidence="8">
    <location>
        <begin position="348"/>
        <end position="562"/>
    </location>
</feature>
<accession>A0A084XU39</accession>
<name>A0A084XU39_9PROT</name>
<reference evidence="9 10" key="1">
    <citation type="submission" date="2014-07" db="EMBL/GenBank/DDBJ databases">
        <title>Expanding our view of genomic diversity in Candidatus Accumulibacter clades.</title>
        <authorList>
            <person name="Skennerton C.T."/>
            <person name="Barr J.J."/>
            <person name="Slater F.R."/>
            <person name="Bond P.L."/>
            <person name="Tyson G.W."/>
        </authorList>
    </citation>
    <scope>NUCLEOTIDE SEQUENCE [LARGE SCALE GENOMIC DNA]</scope>
    <source>
        <strain evidence="10">SK-01</strain>
    </source>
</reference>
<keyword evidence="4 7" id="KW-1133">Transmembrane helix</keyword>
<evidence type="ECO:0000259" key="8">
    <source>
        <dbReference type="PROSITE" id="PS50975"/>
    </source>
</evidence>
<dbReference type="AlphaFoldDB" id="A0A084XU39"/>
<feature type="transmembrane region" description="Helical" evidence="7">
    <location>
        <begin position="95"/>
        <end position="120"/>
    </location>
</feature>
<dbReference type="Pfam" id="PF09335">
    <property type="entry name" value="VTT_dom"/>
    <property type="match status" value="1"/>
</dbReference>
<dbReference type="PROSITE" id="PS50975">
    <property type="entry name" value="ATP_GRASP"/>
    <property type="match status" value="1"/>
</dbReference>
<dbReference type="GO" id="GO:0046872">
    <property type="term" value="F:metal ion binding"/>
    <property type="evidence" value="ECO:0007669"/>
    <property type="project" value="InterPro"/>
</dbReference>
<dbReference type="STRING" id="1457154.CAPSK01_004822"/>
<dbReference type="PANTHER" id="PTHR12677">
    <property type="entry name" value="GOLGI APPARATUS MEMBRANE PROTEIN TVP38-RELATED"/>
    <property type="match status" value="1"/>
</dbReference>
<dbReference type="RefSeq" id="WP_273704222.1">
    <property type="nucleotide sequence ID" value="NZ_JDSS02000053.1"/>
</dbReference>